<dbReference type="AlphaFoldDB" id="A0AA97NUS5"/>
<proteinExistence type="predicted"/>
<organism evidence="1">
    <name type="scientific">Pyricularia oryzae (strain Y34)</name>
    <name type="common">Rice blast fungus</name>
    <name type="synonym">Magnaporthe oryzae</name>
    <dbReference type="NCBI Taxonomy" id="1143189"/>
    <lineage>
        <taxon>Eukaryota</taxon>
        <taxon>Fungi</taxon>
        <taxon>Dikarya</taxon>
        <taxon>Ascomycota</taxon>
        <taxon>Pezizomycotina</taxon>
        <taxon>Sordariomycetes</taxon>
        <taxon>Sordariomycetidae</taxon>
        <taxon>Magnaporthales</taxon>
        <taxon>Pyriculariaceae</taxon>
        <taxon>Pyricularia</taxon>
    </lineage>
</organism>
<reference evidence="1" key="1">
    <citation type="journal article" date="2012" name="PLoS Genet.">
        <title>Comparative analysis of the genomes of two field isolates of the rice blast fungus Magnaporthe oryzae.</title>
        <authorList>
            <person name="Xue M."/>
            <person name="Yang J."/>
            <person name="Li Z."/>
            <person name="Hu S."/>
            <person name="Yao N."/>
            <person name="Dean R.A."/>
            <person name="Zhao W."/>
            <person name="Shen M."/>
            <person name="Zhang H."/>
            <person name="Li C."/>
            <person name="Liu L."/>
            <person name="Cao L."/>
            <person name="Xu X."/>
            <person name="Xing Y."/>
            <person name="Hsiang T."/>
            <person name="Zhang Z."/>
            <person name="Xu J.R."/>
            <person name="Peng Y.L."/>
        </authorList>
    </citation>
    <scope>NUCLEOTIDE SEQUENCE</scope>
    <source>
        <strain evidence="1">Y34</strain>
    </source>
</reference>
<dbReference type="EMBL" id="JH793088">
    <property type="protein sequence ID" value="ELQ36770.1"/>
    <property type="molecule type" value="Genomic_DNA"/>
</dbReference>
<gene>
    <name evidence="1" type="ORF">OOU_Y34scaffold00641g54</name>
</gene>
<evidence type="ECO:0000313" key="1">
    <source>
        <dbReference type="EMBL" id="ELQ36770.1"/>
    </source>
</evidence>
<protein>
    <submittedName>
        <fullName evidence="1">Uncharacterized protein</fullName>
    </submittedName>
</protein>
<sequence>MASRLLSGPVVSAWACVDDGWSTDICFKAIAMGLVGGLECMASSDYHDGKPRLELSKDSGANPSRCSYRSCPFSGKGWVLVGRMRGNMCTTLPGNGKRMGDMDLFGAFLRVDPSQRGSFES</sequence>
<accession>A0AA97NUS5</accession>
<name>A0AA97NUS5_PYRO3</name>
<dbReference type="Proteomes" id="UP000011086">
    <property type="component" value="Unassembled WGS sequence"/>
</dbReference>